<accession>A0ABS5B5U0</accession>
<gene>
    <name evidence="2" type="ORF">C4K46_09695</name>
</gene>
<keyword evidence="1" id="KW-1133">Transmembrane helix</keyword>
<keyword evidence="1" id="KW-0812">Transmembrane</keyword>
<reference evidence="2 3" key="1">
    <citation type="submission" date="2018-02" db="EMBL/GenBank/DDBJ databases">
        <title>Draft genome sequence of Streptococcus oricebi CCUG 70868T type strain.</title>
        <authorList>
            <person name="Mendez V."/>
            <person name="Salva-Serra F."/>
            <person name="Jaen-Luchoro D."/>
            <person name="Gonzales-Siles L."/>
            <person name="Karlsson R."/>
            <person name="Engstrom-Jakobsson H."/>
            <person name="Busquets A."/>
            <person name="Gomila M."/>
            <person name="Pineiro-Iglesias B."/>
            <person name="Bennasar-Figueras A."/>
            <person name="Seeger M."/>
            <person name="Moore E."/>
        </authorList>
    </citation>
    <scope>NUCLEOTIDE SEQUENCE [LARGE SCALE GENOMIC DNA]</scope>
    <source>
        <strain evidence="2 3">CCUG 70868</strain>
    </source>
</reference>
<name>A0ABS5B5U0_9STRE</name>
<protein>
    <submittedName>
        <fullName evidence="2">Uncharacterized protein</fullName>
    </submittedName>
</protein>
<dbReference type="EMBL" id="PRDG01000006">
    <property type="protein sequence ID" value="MBP2624208.1"/>
    <property type="molecule type" value="Genomic_DNA"/>
</dbReference>
<dbReference type="Proteomes" id="UP001519296">
    <property type="component" value="Unassembled WGS sequence"/>
</dbReference>
<evidence type="ECO:0000313" key="3">
    <source>
        <dbReference type="Proteomes" id="UP001519296"/>
    </source>
</evidence>
<evidence type="ECO:0000256" key="1">
    <source>
        <dbReference type="SAM" id="Phobius"/>
    </source>
</evidence>
<feature type="transmembrane region" description="Helical" evidence="1">
    <location>
        <begin position="233"/>
        <end position="255"/>
    </location>
</feature>
<evidence type="ECO:0000313" key="2">
    <source>
        <dbReference type="EMBL" id="MBP2624208.1"/>
    </source>
</evidence>
<comment type="caution">
    <text evidence="2">The sequence shown here is derived from an EMBL/GenBank/DDBJ whole genome shotgun (WGS) entry which is preliminary data.</text>
</comment>
<proteinExistence type="predicted"/>
<sequence length="656" mass="72152">MTKYYSHKPDFEKGSRTGAGSGGNWNNVSCVTNILKNAQELAQIVESAGLSDLYIATGEATLGKDMPEKTFLDAEHHAIHRLEAAKRAHREIMQNIDGKFFEGLDKSLTKLNQVNEGKNTYKSKHLTYETTVTTYDYNGYSPAKEKKVKVTEHYTLKDIINSPQSPIQAAKSLYDGRLKLAKEHLKTIEKQSRKQYEELKKLKEPELVEALFPTQLGEYEQARSTFKEANKDWLGWVVLGVKVVGGVLIIGGVIASGGTAAPALAPWLTGAGTIIVATDSGIQAISGETLSGTVLTPEERAWAAADAVLTGLTGGLATRTLSLANKGQTMSTTMQTVAKLANYTDDVVDVARTVRLAQDDPLGAVGQFVGSRALTHGLGAIGKKLYAKANIDVEAPKVEKIERYSQWEEMKLNHKQTVTDFVATNRPSGAPHPREWLKVEGNEFSIEHLSDGTQTWRYKNAQGVEKVYIDGLLEGAGSPSPITVEHFQKLDKRIQDFDPEVATTTQKGNVGEILADQHLLQVRDKVGPHGESYHLERIGRPAPESINEATVKGIDGIYKNSTPPPSYVINEAKFGSSQLNAHTETGPQMSKKWIEKRLFGLDEVEQMKIRRALRKGDIDMVVSKVDYSGNITTYHVQEMLDETGKVIRVKAGAQWP</sequence>
<keyword evidence="1" id="KW-0472">Membrane</keyword>
<organism evidence="2 3">
    <name type="scientific">Streptococcus oricebi</name>
    <dbReference type="NCBI Taxonomy" id="1547447"/>
    <lineage>
        <taxon>Bacteria</taxon>
        <taxon>Bacillati</taxon>
        <taxon>Bacillota</taxon>
        <taxon>Bacilli</taxon>
        <taxon>Lactobacillales</taxon>
        <taxon>Streptococcaceae</taxon>
        <taxon>Streptococcus</taxon>
    </lineage>
</organism>
<keyword evidence="3" id="KW-1185">Reference proteome</keyword>
<dbReference type="RefSeq" id="WP_209628982.1">
    <property type="nucleotide sequence ID" value="NZ_PRDG01000006.1"/>
</dbReference>